<reference evidence="3 4" key="1">
    <citation type="journal article" date="2019" name="Microorganisms">
        <title>Genome Insights into the Novel Species Microvirga brassicacearum, a Rapeseed Endophyte with Biotechnological Potential.</title>
        <authorList>
            <person name="Jimenez-Gomez A."/>
            <person name="Saati-Santamaria Z."/>
            <person name="Igual J.M."/>
            <person name="Rivas R."/>
            <person name="Mateos P.F."/>
            <person name="Garcia-Fraile P."/>
        </authorList>
    </citation>
    <scope>NUCLEOTIDE SEQUENCE [LARGE SCALE GENOMIC DNA]</scope>
    <source>
        <strain evidence="3 4">CDVBN77</strain>
    </source>
</reference>
<feature type="region of interest" description="Disordered" evidence="1">
    <location>
        <begin position="1"/>
        <end position="24"/>
    </location>
</feature>
<dbReference type="InterPro" id="IPR041649">
    <property type="entry name" value="NepR"/>
</dbReference>
<evidence type="ECO:0000256" key="1">
    <source>
        <dbReference type="SAM" id="MobiDB-lite"/>
    </source>
</evidence>
<evidence type="ECO:0000259" key="2">
    <source>
        <dbReference type="Pfam" id="PF18557"/>
    </source>
</evidence>
<keyword evidence="4" id="KW-1185">Reference proteome</keyword>
<organism evidence="3 4">
    <name type="scientific">Microvirga brassicacearum</name>
    <dbReference type="NCBI Taxonomy" id="2580413"/>
    <lineage>
        <taxon>Bacteria</taxon>
        <taxon>Pseudomonadati</taxon>
        <taxon>Pseudomonadota</taxon>
        <taxon>Alphaproteobacteria</taxon>
        <taxon>Hyphomicrobiales</taxon>
        <taxon>Methylobacteriaceae</taxon>
        <taxon>Microvirga</taxon>
    </lineage>
</organism>
<comment type="caution">
    <text evidence="3">The sequence shown here is derived from an EMBL/GenBank/DDBJ whole genome shotgun (WGS) entry which is preliminary data.</text>
</comment>
<dbReference type="Pfam" id="PF18557">
    <property type="entry name" value="NepR"/>
    <property type="match status" value="1"/>
</dbReference>
<name>A0A5N3PJ83_9HYPH</name>
<evidence type="ECO:0000313" key="4">
    <source>
        <dbReference type="Proteomes" id="UP000325684"/>
    </source>
</evidence>
<gene>
    <name evidence="3" type="ORF">FEZ63_00225</name>
</gene>
<feature type="domain" description="Anti-sigma factor NepR" evidence="2">
    <location>
        <begin position="21"/>
        <end position="54"/>
    </location>
</feature>
<dbReference type="EMBL" id="VCMV01000001">
    <property type="protein sequence ID" value="KAB0269801.1"/>
    <property type="molecule type" value="Genomic_DNA"/>
</dbReference>
<protein>
    <recommendedName>
        <fullName evidence="2">Anti-sigma factor NepR domain-containing protein</fullName>
    </recommendedName>
</protein>
<dbReference type="OrthoDB" id="8454456at2"/>
<dbReference type="AlphaFoldDB" id="A0A5N3PJ83"/>
<feature type="compositionally biased region" description="Basic and acidic residues" evidence="1">
    <location>
        <begin position="7"/>
        <end position="16"/>
    </location>
</feature>
<evidence type="ECO:0000313" key="3">
    <source>
        <dbReference type="EMBL" id="KAB0269801.1"/>
    </source>
</evidence>
<proteinExistence type="predicted"/>
<dbReference type="Proteomes" id="UP000325684">
    <property type="component" value="Unassembled WGS sequence"/>
</dbReference>
<sequence>MAEDDLGDKLGTDPKLDNVSQKRIGDQLRAMYDDLVQQPVPDRFKDLLAELEGKGRETKK</sequence>
<accession>A0A5N3PJ83</accession>